<name>A0A0U2NPP4_9ENTE</name>
<dbReference type="InterPro" id="IPR007737">
    <property type="entry name" value="Mga_HTH"/>
</dbReference>
<evidence type="ECO:0000313" key="3">
    <source>
        <dbReference type="Proteomes" id="UP000067523"/>
    </source>
</evidence>
<dbReference type="STRING" id="118060.ATZ35_06085"/>
<keyword evidence="3" id="KW-1185">Reference proteome</keyword>
<gene>
    <name evidence="2" type="ORF">ATZ35_06085</name>
</gene>
<sequence>MEYLQFLDEEDRDKLHLLMNLQLYNDQYLTQKRLLELTGLSKFLLEKYIKELNEECPEITISEEVYDELIYQPISNDMIQKIQYTYAQRSLKFRFFIEVLVEEKTIKKFQEEQHIAKTTLYQIRSKVLTQLKKERIVIQKNKLTGNEMKVRSIIFDLVSYFYFGENYPFSKDSNQEVQQLLQLLTTHFDLDLTFFQKKKLALFIHIVYIRIKKHHEVKENLCSINKKTNHSLEQQMTLIEQALHPTKDSVPESFNESNYLLAFLFVSEMFTPELTFNQALFTQNQEATQELVERIATQFQITDLQKTQLYDSFLKKLLSLSIFKQSYTTFVETAAYSYFAEVYYPLHTLILRFIRKTHFLTALELSKNDQAKLYYDIMFSVLSILEPSQLGTPINIYIDFSHGIAYTEYICQSLRRFRDLNVSIQKKFNNDTHIFLSDYHLKETSCRQIIWKQPPTPSDWAKFADLVIELRENENEKNNIF</sequence>
<dbReference type="EMBL" id="CP013655">
    <property type="protein sequence ID" value="ALS36738.1"/>
    <property type="molecule type" value="Genomic_DNA"/>
</dbReference>
<evidence type="ECO:0000313" key="2">
    <source>
        <dbReference type="EMBL" id="ALS36738.1"/>
    </source>
</evidence>
<reference evidence="3" key="1">
    <citation type="submission" date="2015-12" db="EMBL/GenBank/DDBJ databases">
        <authorList>
            <person name="Lauer A."/>
            <person name="Humrighouse B."/>
            <person name="Loparev V."/>
            <person name="Shewmaker P.L."/>
            <person name="Whitney A.M."/>
            <person name="McLaughlin R.W."/>
        </authorList>
    </citation>
    <scope>NUCLEOTIDE SEQUENCE [LARGE SCALE GENOMIC DNA]</scope>
    <source>
        <strain evidence="3">LMG 26678</strain>
    </source>
</reference>
<feature type="domain" description="Mga helix-turn-helix" evidence="1">
    <location>
        <begin position="79"/>
        <end position="157"/>
    </location>
</feature>
<evidence type="ECO:0000259" key="1">
    <source>
        <dbReference type="Pfam" id="PF05043"/>
    </source>
</evidence>
<organism evidence="2 3">
    <name type="scientific">Enterococcus rotai</name>
    <dbReference type="NCBI Taxonomy" id="118060"/>
    <lineage>
        <taxon>Bacteria</taxon>
        <taxon>Bacillati</taxon>
        <taxon>Bacillota</taxon>
        <taxon>Bacilli</taxon>
        <taxon>Lactobacillales</taxon>
        <taxon>Enterococcaceae</taxon>
        <taxon>Enterococcus</taxon>
    </lineage>
</organism>
<dbReference type="RefSeq" id="WP_208929957.1">
    <property type="nucleotide sequence ID" value="NZ_CP013655.1"/>
</dbReference>
<dbReference type="Pfam" id="PF05043">
    <property type="entry name" value="Mga"/>
    <property type="match status" value="1"/>
</dbReference>
<accession>A0A0U2NPP4</accession>
<dbReference type="KEGG" id="erx:ATZ35_06085"/>
<protein>
    <recommendedName>
        <fullName evidence="1">Mga helix-turn-helix domain-containing protein</fullName>
    </recommendedName>
</protein>
<dbReference type="Proteomes" id="UP000067523">
    <property type="component" value="Chromosome"/>
</dbReference>
<dbReference type="AlphaFoldDB" id="A0A0U2NPP4"/>
<proteinExistence type="predicted"/>